<name>A0A1I6GGY9_9EURY</name>
<comment type="similarity">
    <text evidence="1">Belongs to the carbohydrate kinase PfkB family.</text>
</comment>
<evidence type="ECO:0000256" key="5">
    <source>
        <dbReference type="ARBA" id="ARBA00022840"/>
    </source>
</evidence>
<dbReference type="Pfam" id="PF00294">
    <property type="entry name" value="PfkB"/>
    <property type="match status" value="1"/>
</dbReference>
<dbReference type="NCBIfam" id="TIGR03168">
    <property type="entry name" value="1-PFK"/>
    <property type="match status" value="1"/>
</dbReference>
<dbReference type="STRING" id="555875.SAMN04488124_1036"/>
<protein>
    <submittedName>
        <fullName evidence="7">1-phosphofructokinase</fullName>
    </submittedName>
</protein>
<dbReference type="NCBIfam" id="NF041320">
    <property type="entry name" value="pfkB_Halo"/>
    <property type="match status" value="1"/>
</dbReference>
<dbReference type="InterPro" id="IPR029056">
    <property type="entry name" value="Ribokinase-like"/>
</dbReference>
<evidence type="ECO:0000256" key="4">
    <source>
        <dbReference type="ARBA" id="ARBA00022777"/>
    </source>
</evidence>
<dbReference type="EMBL" id="FOYS01000002">
    <property type="protein sequence ID" value="SFR41513.1"/>
    <property type="molecule type" value="Genomic_DNA"/>
</dbReference>
<dbReference type="PROSITE" id="PS00584">
    <property type="entry name" value="PFKB_KINASES_2"/>
    <property type="match status" value="1"/>
</dbReference>
<dbReference type="GO" id="GO:0005524">
    <property type="term" value="F:ATP binding"/>
    <property type="evidence" value="ECO:0007669"/>
    <property type="project" value="UniProtKB-KW"/>
</dbReference>
<evidence type="ECO:0000313" key="8">
    <source>
        <dbReference type="Proteomes" id="UP000243250"/>
    </source>
</evidence>
<dbReference type="PANTHER" id="PTHR46566">
    <property type="entry name" value="1-PHOSPHOFRUCTOKINASE-RELATED"/>
    <property type="match status" value="1"/>
</dbReference>
<dbReference type="InterPro" id="IPR017583">
    <property type="entry name" value="Tagatose/fructose_Pkinase"/>
</dbReference>
<keyword evidence="3" id="KW-0547">Nucleotide-binding</keyword>
<evidence type="ECO:0000259" key="6">
    <source>
        <dbReference type="Pfam" id="PF00294"/>
    </source>
</evidence>
<keyword evidence="2" id="KW-0808">Transferase</keyword>
<keyword evidence="8" id="KW-1185">Reference proteome</keyword>
<dbReference type="AlphaFoldDB" id="A0A1I6GGY9"/>
<evidence type="ECO:0000256" key="1">
    <source>
        <dbReference type="ARBA" id="ARBA00010688"/>
    </source>
</evidence>
<dbReference type="InterPro" id="IPR011611">
    <property type="entry name" value="PfkB_dom"/>
</dbReference>
<dbReference type="InterPro" id="IPR054902">
    <property type="entry name" value="pfkB_Halo"/>
</dbReference>
<keyword evidence="5" id="KW-0067">ATP-binding</keyword>
<organism evidence="7 8">
    <name type="scientific">Halogeometricum limi</name>
    <dbReference type="NCBI Taxonomy" id="555875"/>
    <lineage>
        <taxon>Archaea</taxon>
        <taxon>Methanobacteriati</taxon>
        <taxon>Methanobacteriota</taxon>
        <taxon>Stenosarchaea group</taxon>
        <taxon>Halobacteria</taxon>
        <taxon>Halobacteriales</taxon>
        <taxon>Haloferacaceae</taxon>
        <taxon>Halogeometricum</taxon>
    </lineage>
</organism>
<proteinExistence type="inferred from homology"/>
<dbReference type="PIRSF" id="PIRSF000535">
    <property type="entry name" value="1PFK/6PFK/LacC"/>
    <property type="match status" value="1"/>
</dbReference>
<dbReference type="Gene3D" id="3.40.1190.20">
    <property type="match status" value="1"/>
</dbReference>
<dbReference type="PANTHER" id="PTHR46566:SF2">
    <property type="entry name" value="ATP-DEPENDENT 6-PHOSPHOFRUCTOKINASE ISOZYME 2"/>
    <property type="match status" value="1"/>
</dbReference>
<sequence>MSDDVLTVTMNPAVDHTVRVTEPLRTGAVARTDDAKFDAGGKGINVSKYLTALDVDAPATGFLGGPFGRMIRDRLTDDAVPNDFVTIGDRTRLNTTVLGPEGEYKINHDGPTVSEDEVETLVERVRARDPDRLVIAGSLPNGVSTADVDELASAGDWETAVDMGGASLTELDASYLVCKPNREELGVATGMAVETTADCVAAAQALRERGFEFVVASLGPDGALLATDSGTYHAAALPVDVVDTVGAGDALLSGFLAGFARGESERTALRTGVTVASRVVAASGTSVPDFEGVFETRDDVGVSTARP</sequence>
<dbReference type="Proteomes" id="UP000243250">
    <property type="component" value="Unassembled WGS sequence"/>
</dbReference>
<dbReference type="CDD" id="cd01164">
    <property type="entry name" value="FruK_PfkB_like"/>
    <property type="match status" value="1"/>
</dbReference>
<gene>
    <name evidence="7" type="ORF">SAMN04488124_1036</name>
</gene>
<keyword evidence="4 7" id="KW-0418">Kinase</keyword>
<dbReference type="GO" id="GO:0005829">
    <property type="term" value="C:cytosol"/>
    <property type="evidence" value="ECO:0007669"/>
    <property type="project" value="TreeGrafter"/>
</dbReference>
<dbReference type="InterPro" id="IPR002173">
    <property type="entry name" value="Carboh/pur_kinase_PfkB_CS"/>
</dbReference>
<evidence type="ECO:0000313" key="7">
    <source>
        <dbReference type="EMBL" id="SFR41513.1"/>
    </source>
</evidence>
<feature type="domain" description="Carbohydrate kinase PfkB" evidence="6">
    <location>
        <begin position="9"/>
        <end position="287"/>
    </location>
</feature>
<reference evidence="8" key="1">
    <citation type="submission" date="2016-10" db="EMBL/GenBank/DDBJ databases">
        <authorList>
            <person name="Varghese N."/>
            <person name="Submissions S."/>
        </authorList>
    </citation>
    <scope>NUCLEOTIDE SEQUENCE [LARGE SCALE GENOMIC DNA]</scope>
    <source>
        <strain evidence="8">CGMCC 1.8711</strain>
    </source>
</reference>
<dbReference type="GO" id="GO:0008443">
    <property type="term" value="F:phosphofructokinase activity"/>
    <property type="evidence" value="ECO:0007669"/>
    <property type="project" value="TreeGrafter"/>
</dbReference>
<accession>A0A1I6GGY9</accession>
<evidence type="ECO:0000256" key="3">
    <source>
        <dbReference type="ARBA" id="ARBA00022741"/>
    </source>
</evidence>
<dbReference type="RefSeq" id="WP_089877500.1">
    <property type="nucleotide sequence ID" value="NZ_FOYS01000002.1"/>
</dbReference>
<evidence type="ECO:0000256" key="2">
    <source>
        <dbReference type="ARBA" id="ARBA00022679"/>
    </source>
</evidence>
<dbReference type="OrthoDB" id="199813at2157"/>
<dbReference type="SUPFAM" id="SSF53613">
    <property type="entry name" value="Ribokinase-like"/>
    <property type="match status" value="1"/>
</dbReference>